<sequence>MVMLELVLALTLATEIKPQTPEFLGEDVVALIKKQNREVMVDVVKGETYWTDSAILERNKKFPKSVAAMLKTPSPDRKLEAGKVAALLDAYQQHRDGYVEATIERTGPECFVVAGTTRALVNCLYVEYLHARYLKAKWLVHGALEPVLLVEGNRVHALLVPMKK</sequence>
<evidence type="ECO:0000313" key="1">
    <source>
        <dbReference type="EMBL" id="PZR12299.1"/>
    </source>
</evidence>
<proteinExistence type="predicted"/>
<gene>
    <name evidence="1" type="ORF">DI536_15460</name>
</gene>
<dbReference type="EMBL" id="QFQP01000012">
    <property type="protein sequence ID" value="PZR12299.1"/>
    <property type="molecule type" value="Genomic_DNA"/>
</dbReference>
<protein>
    <submittedName>
        <fullName evidence="1">Uncharacterized protein</fullName>
    </submittedName>
</protein>
<name>A0A2W5T9Y0_9BACT</name>
<dbReference type="AlphaFoldDB" id="A0A2W5T9Y0"/>
<organism evidence="1 2">
    <name type="scientific">Archangium gephyra</name>
    <dbReference type="NCBI Taxonomy" id="48"/>
    <lineage>
        <taxon>Bacteria</taxon>
        <taxon>Pseudomonadati</taxon>
        <taxon>Myxococcota</taxon>
        <taxon>Myxococcia</taxon>
        <taxon>Myxococcales</taxon>
        <taxon>Cystobacterineae</taxon>
        <taxon>Archangiaceae</taxon>
        <taxon>Archangium</taxon>
    </lineage>
</organism>
<accession>A0A2W5T9Y0</accession>
<reference evidence="1 2" key="1">
    <citation type="submission" date="2017-08" db="EMBL/GenBank/DDBJ databases">
        <title>Infants hospitalized years apart are colonized by the same room-sourced microbial strains.</title>
        <authorList>
            <person name="Brooks B."/>
            <person name="Olm M.R."/>
            <person name="Firek B.A."/>
            <person name="Baker R."/>
            <person name="Thomas B.C."/>
            <person name="Morowitz M.J."/>
            <person name="Banfield J.F."/>
        </authorList>
    </citation>
    <scope>NUCLEOTIDE SEQUENCE [LARGE SCALE GENOMIC DNA]</scope>
    <source>
        <strain evidence="1">S2_003_000_R2_14</strain>
    </source>
</reference>
<comment type="caution">
    <text evidence="1">The sequence shown here is derived from an EMBL/GenBank/DDBJ whole genome shotgun (WGS) entry which is preliminary data.</text>
</comment>
<dbReference type="Proteomes" id="UP000249061">
    <property type="component" value="Unassembled WGS sequence"/>
</dbReference>
<evidence type="ECO:0000313" key="2">
    <source>
        <dbReference type="Proteomes" id="UP000249061"/>
    </source>
</evidence>